<dbReference type="PANTHER" id="PTHR47894:SF1">
    <property type="entry name" value="HTH-TYPE TRANSCRIPTIONAL REGULATOR VQSM"/>
    <property type="match status" value="1"/>
</dbReference>
<dbReference type="InterPro" id="IPR009057">
    <property type="entry name" value="Homeodomain-like_sf"/>
</dbReference>
<dbReference type="Gene3D" id="1.10.10.60">
    <property type="entry name" value="Homeodomain-like"/>
    <property type="match status" value="1"/>
</dbReference>
<keyword evidence="6" id="KW-1185">Reference proteome</keyword>
<dbReference type="PANTHER" id="PTHR47894">
    <property type="entry name" value="HTH-TYPE TRANSCRIPTIONAL REGULATOR GADX"/>
    <property type="match status" value="1"/>
</dbReference>
<dbReference type="AlphaFoldDB" id="A0A7W9J5D4"/>
<dbReference type="Pfam" id="PF12833">
    <property type="entry name" value="HTH_18"/>
    <property type="match status" value="1"/>
</dbReference>
<name>A0A7W9J5D4_9ACTN</name>
<organism evidence="5 6">
    <name type="scientific">Kribbella italica</name>
    <dbReference type="NCBI Taxonomy" id="1540520"/>
    <lineage>
        <taxon>Bacteria</taxon>
        <taxon>Bacillati</taxon>
        <taxon>Actinomycetota</taxon>
        <taxon>Actinomycetes</taxon>
        <taxon>Propionibacteriales</taxon>
        <taxon>Kribbellaceae</taxon>
        <taxon>Kribbella</taxon>
    </lineage>
</organism>
<comment type="caution">
    <text evidence="5">The sequence shown here is derived from an EMBL/GenBank/DDBJ whole genome shotgun (WGS) entry which is preliminary data.</text>
</comment>
<evidence type="ECO:0000313" key="5">
    <source>
        <dbReference type="EMBL" id="MBB5835700.1"/>
    </source>
</evidence>
<feature type="domain" description="HTH araC/xylS-type" evidence="4">
    <location>
        <begin position="246"/>
        <end position="343"/>
    </location>
</feature>
<dbReference type="GO" id="GO:0003700">
    <property type="term" value="F:DNA-binding transcription factor activity"/>
    <property type="evidence" value="ECO:0007669"/>
    <property type="project" value="InterPro"/>
</dbReference>
<evidence type="ECO:0000256" key="3">
    <source>
        <dbReference type="ARBA" id="ARBA00023163"/>
    </source>
</evidence>
<reference evidence="5 6" key="1">
    <citation type="submission" date="2020-08" db="EMBL/GenBank/DDBJ databases">
        <title>Sequencing the genomes of 1000 actinobacteria strains.</title>
        <authorList>
            <person name="Klenk H.-P."/>
        </authorList>
    </citation>
    <scope>NUCLEOTIDE SEQUENCE [LARGE SCALE GENOMIC DNA]</scope>
    <source>
        <strain evidence="5 6">DSM 28967</strain>
    </source>
</reference>
<evidence type="ECO:0000256" key="1">
    <source>
        <dbReference type="ARBA" id="ARBA00023015"/>
    </source>
</evidence>
<dbReference type="SUPFAM" id="SSF46689">
    <property type="entry name" value="Homeodomain-like"/>
    <property type="match status" value="1"/>
</dbReference>
<evidence type="ECO:0000259" key="4">
    <source>
        <dbReference type="PROSITE" id="PS01124"/>
    </source>
</evidence>
<dbReference type="InterPro" id="IPR018060">
    <property type="entry name" value="HTH_AraC"/>
</dbReference>
<dbReference type="GO" id="GO:0005829">
    <property type="term" value="C:cytosol"/>
    <property type="evidence" value="ECO:0007669"/>
    <property type="project" value="TreeGrafter"/>
</dbReference>
<protein>
    <submittedName>
        <fullName evidence="5">AraC-like DNA-binding protein</fullName>
    </submittedName>
</protein>
<dbReference type="RefSeq" id="WP_184795314.1">
    <property type="nucleotide sequence ID" value="NZ_JACHMY010000001.1"/>
</dbReference>
<evidence type="ECO:0000313" key="6">
    <source>
        <dbReference type="Proteomes" id="UP000549971"/>
    </source>
</evidence>
<gene>
    <name evidence="5" type="ORF">HDA39_002434</name>
</gene>
<dbReference type="Pfam" id="PF12625">
    <property type="entry name" value="Arabinose_bd"/>
    <property type="match status" value="1"/>
</dbReference>
<proteinExistence type="predicted"/>
<dbReference type="InterPro" id="IPR032687">
    <property type="entry name" value="AraC-type_N"/>
</dbReference>
<keyword evidence="1" id="KW-0805">Transcription regulation</keyword>
<keyword evidence="3" id="KW-0804">Transcription</keyword>
<accession>A0A7W9J5D4</accession>
<sequence>MTSTPHDRAVIPPAIVTGVLDIGRREGRSITSWLSGTGLEPRLLDSPDTLISYRQAATVLRRALKDLPGRALGLEVGGRDALLSFGFVGIAMRSSATVGDAATVILDLHRAAGSLLDVELESLAGSHPGGAELAVTFRQRWPEPALVEFLCEEAMASTAVIFRSMLGATWSPTRLDLAYPAPPYGARYHRFFRCPVHFGADAHRLVMPAELLNHSLATPHEPTRAAALEVSRRLLAPDGAPRDVVASLEMLLAGNLRRQLTMAEVARHLHVTERTLRRSLAESGERFSAVRDRVRERHATLLLQRSELAVREIAGEVGFSEAREFRRAYVRWTGRTPSQVRRSATS</sequence>
<keyword evidence="2 5" id="KW-0238">DNA-binding</keyword>
<dbReference type="PROSITE" id="PS01124">
    <property type="entry name" value="HTH_ARAC_FAMILY_2"/>
    <property type="match status" value="1"/>
</dbReference>
<dbReference type="EMBL" id="JACHMY010000001">
    <property type="protein sequence ID" value="MBB5835700.1"/>
    <property type="molecule type" value="Genomic_DNA"/>
</dbReference>
<dbReference type="SMART" id="SM00342">
    <property type="entry name" value="HTH_ARAC"/>
    <property type="match status" value="1"/>
</dbReference>
<dbReference type="Proteomes" id="UP000549971">
    <property type="component" value="Unassembled WGS sequence"/>
</dbReference>
<dbReference type="GO" id="GO:0000976">
    <property type="term" value="F:transcription cis-regulatory region binding"/>
    <property type="evidence" value="ECO:0007669"/>
    <property type="project" value="TreeGrafter"/>
</dbReference>
<evidence type="ECO:0000256" key="2">
    <source>
        <dbReference type="ARBA" id="ARBA00023125"/>
    </source>
</evidence>